<accession>A0ABN9R3E6</accession>
<reference evidence="1" key="1">
    <citation type="submission" date="2023-10" db="EMBL/GenBank/DDBJ databases">
        <authorList>
            <person name="Chen Y."/>
            <person name="Shah S."/>
            <person name="Dougan E. K."/>
            <person name="Thang M."/>
            <person name="Chan C."/>
        </authorList>
    </citation>
    <scope>NUCLEOTIDE SEQUENCE [LARGE SCALE GENOMIC DNA]</scope>
</reference>
<dbReference type="Proteomes" id="UP001189429">
    <property type="component" value="Unassembled WGS sequence"/>
</dbReference>
<name>A0ABN9R3E6_9DINO</name>
<dbReference type="EMBL" id="CAUYUJ010005236">
    <property type="protein sequence ID" value="CAK0812804.1"/>
    <property type="molecule type" value="Genomic_DNA"/>
</dbReference>
<protein>
    <submittedName>
        <fullName evidence="1">Uncharacterized protein</fullName>
    </submittedName>
</protein>
<keyword evidence="2" id="KW-1185">Reference proteome</keyword>
<organism evidence="1 2">
    <name type="scientific">Prorocentrum cordatum</name>
    <dbReference type="NCBI Taxonomy" id="2364126"/>
    <lineage>
        <taxon>Eukaryota</taxon>
        <taxon>Sar</taxon>
        <taxon>Alveolata</taxon>
        <taxon>Dinophyceae</taxon>
        <taxon>Prorocentrales</taxon>
        <taxon>Prorocentraceae</taxon>
        <taxon>Prorocentrum</taxon>
    </lineage>
</organism>
<evidence type="ECO:0000313" key="2">
    <source>
        <dbReference type="Proteomes" id="UP001189429"/>
    </source>
</evidence>
<gene>
    <name evidence="1" type="ORF">PCOR1329_LOCUS16988</name>
</gene>
<proteinExistence type="predicted"/>
<comment type="caution">
    <text evidence="1">The sequence shown here is derived from an EMBL/GenBank/DDBJ whole genome shotgun (WGS) entry which is preliminary data.</text>
</comment>
<evidence type="ECO:0000313" key="1">
    <source>
        <dbReference type="EMBL" id="CAK0812804.1"/>
    </source>
</evidence>
<sequence length="200" mass="22979">MVSGAHEQSFSQLSAPAWEAYCRRHGIDFFLQEEALNSDYRFEWSKPRALLEILPRAPWKYAFLVDANSLPVKLGKHLEYMVKAHLRHKRHATDKASARLMFCPWDCDEEYSNHVEEGACHGPLLSGCILSVKKAGWEKTAELVRSWYVKRKEFRFEDPQALVHAFDQMKRRNSDKVYAGGGGGGGGARIKLPRHLHARW</sequence>